<dbReference type="Gene3D" id="3.10.450.50">
    <property type="match status" value="1"/>
</dbReference>
<accession>A0ABS8HH71</accession>
<evidence type="ECO:0000259" key="1">
    <source>
        <dbReference type="Pfam" id="PF12680"/>
    </source>
</evidence>
<dbReference type="Pfam" id="PF12680">
    <property type="entry name" value="SnoaL_2"/>
    <property type="match status" value="1"/>
</dbReference>
<protein>
    <submittedName>
        <fullName evidence="2">Nuclear transport factor 2 family protein</fullName>
    </submittedName>
</protein>
<gene>
    <name evidence="2" type="ORF">LL965_16070</name>
</gene>
<dbReference type="SUPFAM" id="SSF54427">
    <property type="entry name" value="NTF2-like"/>
    <property type="match status" value="1"/>
</dbReference>
<comment type="caution">
    <text evidence="2">The sequence shown here is derived from an EMBL/GenBank/DDBJ whole genome shotgun (WGS) entry which is preliminary data.</text>
</comment>
<keyword evidence="3" id="KW-1185">Reference proteome</keyword>
<evidence type="ECO:0000313" key="2">
    <source>
        <dbReference type="EMBL" id="MCC4621524.1"/>
    </source>
</evidence>
<feature type="domain" description="SnoaL-like" evidence="1">
    <location>
        <begin position="28"/>
        <end position="101"/>
    </location>
</feature>
<name>A0ABS8HH71_9XANT</name>
<evidence type="ECO:0000313" key="3">
    <source>
        <dbReference type="Proteomes" id="UP001199206"/>
    </source>
</evidence>
<dbReference type="InterPro" id="IPR032710">
    <property type="entry name" value="NTF2-like_dom_sf"/>
</dbReference>
<dbReference type="Proteomes" id="UP001199206">
    <property type="component" value="Unassembled WGS sequence"/>
</dbReference>
<dbReference type="InterPro" id="IPR037401">
    <property type="entry name" value="SnoaL-like"/>
</dbReference>
<proteinExistence type="predicted"/>
<organism evidence="2 3">
    <name type="scientific">Xanthomonas cassavae CFBP 4642</name>
    <dbReference type="NCBI Taxonomy" id="1219375"/>
    <lineage>
        <taxon>Bacteria</taxon>
        <taxon>Pseudomonadati</taxon>
        <taxon>Pseudomonadota</taxon>
        <taxon>Gammaproteobacteria</taxon>
        <taxon>Lysobacterales</taxon>
        <taxon>Lysobacteraceae</taxon>
        <taxon>Xanthomonas</taxon>
    </lineage>
</organism>
<reference evidence="2 3" key="1">
    <citation type="submission" date="2021-10" db="EMBL/GenBank/DDBJ databases">
        <title>Genome sequencing of Xanthomonas strains from NCPPB.</title>
        <authorList>
            <person name="Hussein R."/>
            <person name="Harrison J."/>
            <person name="Studholme D.J."/>
            <person name="Vicente J."/>
            <person name="Grant M."/>
        </authorList>
    </citation>
    <scope>NUCLEOTIDE SEQUENCE [LARGE SCALE GENOMIC DNA]</scope>
    <source>
        <strain evidence="2 3">NCPPB 101</strain>
    </source>
</reference>
<dbReference type="EMBL" id="JAJGQJ010000044">
    <property type="protein sequence ID" value="MCC4621524.1"/>
    <property type="molecule type" value="Genomic_DNA"/>
</dbReference>
<dbReference type="RefSeq" id="WP_228325751.1">
    <property type="nucleotide sequence ID" value="NZ_CAWLZN010000001.1"/>
</dbReference>
<sequence>MKKHSIKRSMSFTRSSAQKDARQSVAIALVAATNAFDTDAAVALFAPAALIDDPSTEQVFHGRRGIRKYIESYFVGYDTVARILALNHADELCSRLRLDFTGDFGHEIGQMVLRFDAGGLIVHLHAELE</sequence>